<dbReference type="SUPFAM" id="SSF53474">
    <property type="entry name" value="alpha/beta-Hydrolases"/>
    <property type="match status" value="1"/>
</dbReference>
<name>A0A9X2T2K2_9HYPH</name>
<gene>
    <name evidence="3" type="ORF">NVS89_14265</name>
</gene>
<accession>A0A9X2T2K2</accession>
<dbReference type="Proteomes" id="UP001151088">
    <property type="component" value="Unassembled WGS sequence"/>
</dbReference>
<dbReference type="Gene3D" id="3.40.50.1820">
    <property type="entry name" value="alpha/beta hydrolase"/>
    <property type="match status" value="1"/>
</dbReference>
<keyword evidence="4" id="KW-1185">Reference proteome</keyword>
<sequence>MTGSNGPEITDIVASGDAQLAARVDGPEGLPWIVLSNSLATDLTMWDDQIPFLTKAYRVLRYDTRGHGRSSAPSGRYDFDMLVADLVAVMDHFGVGRADVLGLSLGGMTALGLGLAHPGRVGRLVCADARADAPPPFVAGWDQRIAAVSGHGMGAVLAGTMERWFTEATRQERPGVIDRAARMVLSTSPVGYIGCAEALKGLDYLRRLPGMKPPVLFIGGAEDGAAPADAMRAMADATPDARFEAIPGAAHIANMEDVAGFNARLADFLDLSRQAAESVA</sequence>
<dbReference type="GO" id="GO:0016787">
    <property type="term" value="F:hydrolase activity"/>
    <property type="evidence" value="ECO:0007669"/>
    <property type="project" value="UniProtKB-KW"/>
</dbReference>
<keyword evidence="1 3" id="KW-0378">Hydrolase</keyword>
<feature type="domain" description="AB hydrolase-1" evidence="2">
    <location>
        <begin position="31"/>
        <end position="257"/>
    </location>
</feature>
<dbReference type="GO" id="GO:0016020">
    <property type="term" value="C:membrane"/>
    <property type="evidence" value="ECO:0007669"/>
    <property type="project" value="TreeGrafter"/>
</dbReference>
<organism evidence="3 4">
    <name type="scientific">Ancylobacter mangrovi</name>
    <dbReference type="NCBI Taxonomy" id="2972472"/>
    <lineage>
        <taxon>Bacteria</taxon>
        <taxon>Pseudomonadati</taxon>
        <taxon>Pseudomonadota</taxon>
        <taxon>Alphaproteobacteria</taxon>
        <taxon>Hyphomicrobiales</taxon>
        <taxon>Xanthobacteraceae</taxon>
        <taxon>Ancylobacter</taxon>
    </lineage>
</organism>
<dbReference type="InterPro" id="IPR000073">
    <property type="entry name" value="AB_hydrolase_1"/>
</dbReference>
<protein>
    <submittedName>
        <fullName evidence="3">Alpha/beta fold hydrolase</fullName>
    </submittedName>
</protein>
<dbReference type="PANTHER" id="PTHR43798">
    <property type="entry name" value="MONOACYLGLYCEROL LIPASE"/>
    <property type="match status" value="1"/>
</dbReference>
<evidence type="ECO:0000259" key="2">
    <source>
        <dbReference type="Pfam" id="PF00561"/>
    </source>
</evidence>
<dbReference type="AlphaFoldDB" id="A0A9X2T2K2"/>
<dbReference type="PRINTS" id="PR00111">
    <property type="entry name" value="ABHYDROLASE"/>
</dbReference>
<dbReference type="PANTHER" id="PTHR43798:SF31">
    <property type="entry name" value="AB HYDROLASE SUPERFAMILY PROTEIN YCLE"/>
    <property type="match status" value="1"/>
</dbReference>
<dbReference type="InterPro" id="IPR029058">
    <property type="entry name" value="AB_hydrolase_fold"/>
</dbReference>
<dbReference type="RefSeq" id="WP_258733423.1">
    <property type="nucleotide sequence ID" value="NZ_JANTHZ010000006.1"/>
</dbReference>
<proteinExistence type="predicted"/>
<evidence type="ECO:0000313" key="3">
    <source>
        <dbReference type="EMBL" id="MCS0496265.1"/>
    </source>
</evidence>
<evidence type="ECO:0000313" key="4">
    <source>
        <dbReference type="Proteomes" id="UP001151088"/>
    </source>
</evidence>
<dbReference type="InterPro" id="IPR050266">
    <property type="entry name" value="AB_hydrolase_sf"/>
</dbReference>
<evidence type="ECO:0000256" key="1">
    <source>
        <dbReference type="ARBA" id="ARBA00022801"/>
    </source>
</evidence>
<reference evidence="3" key="1">
    <citation type="submission" date="2022-08" db="EMBL/GenBank/DDBJ databases">
        <authorList>
            <person name="Li F."/>
        </authorList>
    </citation>
    <scope>NUCLEOTIDE SEQUENCE</scope>
    <source>
        <strain evidence="3">MQZ15Z-1</strain>
    </source>
</reference>
<dbReference type="Pfam" id="PF00561">
    <property type="entry name" value="Abhydrolase_1"/>
    <property type="match status" value="1"/>
</dbReference>
<dbReference type="EMBL" id="JANTHZ010000006">
    <property type="protein sequence ID" value="MCS0496265.1"/>
    <property type="molecule type" value="Genomic_DNA"/>
</dbReference>
<comment type="caution">
    <text evidence="3">The sequence shown here is derived from an EMBL/GenBank/DDBJ whole genome shotgun (WGS) entry which is preliminary data.</text>
</comment>